<reference evidence="1" key="1">
    <citation type="submission" date="2022-06" db="EMBL/GenBank/DDBJ databases">
        <title>Isolation of gut microbiota from human fecal samples.</title>
        <authorList>
            <person name="Pamer E.G."/>
            <person name="Barat B."/>
            <person name="Waligurski E."/>
            <person name="Medina S."/>
            <person name="Paddock L."/>
            <person name="Mostad J."/>
        </authorList>
    </citation>
    <scope>NUCLEOTIDE SEQUENCE</scope>
    <source>
        <strain evidence="1">DFI.9.91</strain>
    </source>
</reference>
<dbReference type="Proteomes" id="UP001204562">
    <property type="component" value="Unassembled WGS sequence"/>
</dbReference>
<dbReference type="RefSeq" id="WP_256305016.1">
    <property type="nucleotide sequence ID" value="NZ_JANFYS010000303.1"/>
</dbReference>
<name>A0AAW5JQD5_9FIRM</name>
<organism evidence="1 2">
    <name type="scientific">Intestinimonas massiliensis</name>
    <name type="common">ex Afouda et al. 2020</name>
    <dbReference type="NCBI Taxonomy" id="1673721"/>
    <lineage>
        <taxon>Bacteria</taxon>
        <taxon>Bacillati</taxon>
        <taxon>Bacillota</taxon>
        <taxon>Clostridia</taxon>
        <taxon>Eubacteriales</taxon>
        <taxon>Intestinimonas</taxon>
    </lineage>
</organism>
<accession>A0AAW5JQD5</accession>
<dbReference type="AlphaFoldDB" id="A0AAW5JQD5"/>
<sequence length="61" mass="6848">MDFFDRLSHPSYLDGFCCAARHFTPQEGKKQGKRPFLLARPWILAGTAASRSPSAQRNGPR</sequence>
<comment type="caution">
    <text evidence="1">The sequence shown here is derived from an EMBL/GenBank/DDBJ whole genome shotgun (WGS) entry which is preliminary data.</text>
</comment>
<feature type="non-terminal residue" evidence="1">
    <location>
        <position position="61"/>
    </location>
</feature>
<protein>
    <submittedName>
        <fullName evidence="1">Uncharacterized protein</fullName>
    </submittedName>
</protein>
<gene>
    <name evidence="1" type="ORF">NE579_16665</name>
</gene>
<proteinExistence type="predicted"/>
<evidence type="ECO:0000313" key="2">
    <source>
        <dbReference type="Proteomes" id="UP001204562"/>
    </source>
</evidence>
<dbReference type="EMBL" id="JANFYS010000303">
    <property type="protein sequence ID" value="MCQ4772038.1"/>
    <property type="molecule type" value="Genomic_DNA"/>
</dbReference>
<evidence type="ECO:0000313" key="1">
    <source>
        <dbReference type="EMBL" id="MCQ4772038.1"/>
    </source>
</evidence>